<keyword evidence="5" id="KW-1185">Reference proteome</keyword>
<evidence type="ECO:0000313" key="5">
    <source>
        <dbReference type="Proteomes" id="UP000219636"/>
    </source>
</evidence>
<evidence type="ECO:0000256" key="1">
    <source>
        <dbReference type="ARBA" id="ARBA00010792"/>
    </source>
</evidence>
<evidence type="ECO:0000256" key="2">
    <source>
        <dbReference type="SAM" id="Phobius"/>
    </source>
</evidence>
<feature type="transmembrane region" description="Helical" evidence="2">
    <location>
        <begin position="97"/>
        <end position="119"/>
    </location>
</feature>
<dbReference type="Pfam" id="PF09335">
    <property type="entry name" value="VTT_dom"/>
    <property type="match status" value="1"/>
</dbReference>
<keyword evidence="2" id="KW-0812">Transmembrane</keyword>
<dbReference type="EMBL" id="OBMQ01000014">
    <property type="protein sequence ID" value="SOC22440.1"/>
    <property type="molecule type" value="Genomic_DNA"/>
</dbReference>
<dbReference type="OrthoDB" id="371137at2"/>
<sequence length="183" mass="20025">MQDLLLNNEFIAPVIFFFICFLQPILLPLPEAATVTAGSAVLGPLTAASISFTGTLAGIIVMYFIAKVGGQKLIRKFVKDKHLLKYERYVSNNETSILLILFIIPILPDEIICVGAGISGVRLMKFLIIASVSKLFTSISLAYSIDFAKSLSLTNFQLMLILLGIASIVMLISSISDRLLLKR</sequence>
<feature type="transmembrane region" description="Helical" evidence="2">
    <location>
        <begin position="41"/>
        <end position="66"/>
    </location>
</feature>
<dbReference type="Proteomes" id="UP000219636">
    <property type="component" value="Unassembled WGS sequence"/>
</dbReference>
<feature type="domain" description="VTT" evidence="3">
    <location>
        <begin position="29"/>
        <end position="146"/>
    </location>
</feature>
<organism evidence="4 5">
    <name type="scientific">Ureibacillus xyleni</name>
    <dbReference type="NCBI Taxonomy" id="614648"/>
    <lineage>
        <taxon>Bacteria</taxon>
        <taxon>Bacillati</taxon>
        <taxon>Bacillota</taxon>
        <taxon>Bacilli</taxon>
        <taxon>Bacillales</taxon>
        <taxon>Caryophanaceae</taxon>
        <taxon>Ureibacillus</taxon>
    </lineage>
</organism>
<gene>
    <name evidence="4" type="ORF">SAMN05880501_11421</name>
</gene>
<protein>
    <submittedName>
        <fullName evidence="4">Uncharacterized membrane protein YdjX (TVP38/TMEM64 family)</fullName>
    </submittedName>
</protein>
<proteinExistence type="inferred from homology"/>
<evidence type="ECO:0000259" key="3">
    <source>
        <dbReference type="Pfam" id="PF09335"/>
    </source>
</evidence>
<dbReference type="InterPro" id="IPR032816">
    <property type="entry name" value="VTT_dom"/>
</dbReference>
<feature type="transmembrane region" description="Helical" evidence="2">
    <location>
        <begin position="157"/>
        <end position="175"/>
    </location>
</feature>
<dbReference type="PANTHER" id="PTHR42709">
    <property type="entry name" value="ALKALINE PHOSPHATASE LIKE PROTEIN"/>
    <property type="match status" value="1"/>
</dbReference>
<dbReference type="RefSeq" id="WP_097074760.1">
    <property type="nucleotide sequence ID" value="NZ_OBMQ01000014.1"/>
</dbReference>
<name>A0A285TJB7_9BACL</name>
<dbReference type="AlphaFoldDB" id="A0A285TJB7"/>
<keyword evidence="2" id="KW-0472">Membrane</keyword>
<evidence type="ECO:0000313" key="4">
    <source>
        <dbReference type="EMBL" id="SOC22440.1"/>
    </source>
</evidence>
<comment type="similarity">
    <text evidence="1">Belongs to the DedA family.</text>
</comment>
<keyword evidence="2" id="KW-1133">Transmembrane helix</keyword>
<reference evidence="5" key="1">
    <citation type="submission" date="2017-08" db="EMBL/GenBank/DDBJ databases">
        <authorList>
            <person name="Varghese N."/>
            <person name="Submissions S."/>
        </authorList>
    </citation>
    <scope>NUCLEOTIDE SEQUENCE [LARGE SCALE GENOMIC DNA]</scope>
    <source>
        <strain evidence="5">JC22</strain>
    </source>
</reference>
<accession>A0A285TJB7</accession>
<feature type="transmembrane region" description="Helical" evidence="2">
    <location>
        <begin position="12"/>
        <end position="29"/>
    </location>
</feature>
<dbReference type="InterPro" id="IPR051311">
    <property type="entry name" value="DedA_domain"/>
</dbReference>